<dbReference type="Proteomes" id="UP000451233">
    <property type="component" value="Unassembled WGS sequence"/>
</dbReference>
<evidence type="ECO:0000259" key="1">
    <source>
        <dbReference type="Pfam" id="PF24731"/>
    </source>
</evidence>
<gene>
    <name evidence="2" type="ORF">GS398_20615</name>
</gene>
<feature type="domain" description="DUF7683" evidence="1">
    <location>
        <begin position="4"/>
        <end position="75"/>
    </location>
</feature>
<name>A0A7K1Y4C9_9SPHI</name>
<dbReference type="InterPro" id="IPR056100">
    <property type="entry name" value="DUF7683"/>
</dbReference>
<dbReference type="EMBL" id="WVHS01000006">
    <property type="protein sequence ID" value="MXV17717.1"/>
    <property type="molecule type" value="Genomic_DNA"/>
</dbReference>
<accession>A0A7K1Y4C9</accession>
<dbReference type="AlphaFoldDB" id="A0A7K1Y4C9"/>
<sequence>MKIERVISWFDKRTEEFQGEYNIDNIELELLKQIFNPKKEDPLMYDAYTIYNQEAKKLEEITSFKFDLDRFVYEVNCFQV</sequence>
<reference evidence="2 3" key="1">
    <citation type="submission" date="2019-11" db="EMBL/GenBank/DDBJ databases">
        <title>Pedobacter sp. HMF7056 Genome sequencing and assembly.</title>
        <authorList>
            <person name="Kang H."/>
            <person name="Kim H."/>
            <person name="Joh K."/>
        </authorList>
    </citation>
    <scope>NUCLEOTIDE SEQUENCE [LARGE SCALE GENOMIC DNA]</scope>
    <source>
        <strain evidence="2 3">HMF7056</strain>
    </source>
</reference>
<protein>
    <recommendedName>
        <fullName evidence="1">DUF7683 domain-containing protein</fullName>
    </recommendedName>
</protein>
<comment type="caution">
    <text evidence="2">The sequence shown here is derived from an EMBL/GenBank/DDBJ whole genome shotgun (WGS) entry which is preliminary data.</text>
</comment>
<proteinExistence type="predicted"/>
<evidence type="ECO:0000313" key="3">
    <source>
        <dbReference type="Proteomes" id="UP000451233"/>
    </source>
</evidence>
<dbReference type="Pfam" id="PF24731">
    <property type="entry name" value="DUF7683"/>
    <property type="match status" value="1"/>
</dbReference>
<organism evidence="2 3">
    <name type="scientific">Hufsiella ginkgonis</name>
    <dbReference type="NCBI Taxonomy" id="2695274"/>
    <lineage>
        <taxon>Bacteria</taxon>
        <taxon>Pseudomonadati</taxon>
        <taxon>Bacteroidota</taxon>
        <taxon>Sphingobacteriia</taxon>
        <taxon>Sphingobacteriales</taxon>
        <taxon>Sphingobacteriaceae</taxon>
        <taxon>Hufsiella</taxon>
    </lineage>
</organism>
<keyword evidence="3" id="KW-1185">Reference proteome</keyword>
<evidence type="ECO:0000313" key="2">
    <source>
        <dbReference type="EMBL" id="MXV17717.1"/>
    </source>
</evidence>
<dbReference type="RefSeq" id="WP_160908732.1">
    <property type="nucleotide sequence ID" value="NZ_WVHS01000006.1"/>
</dbReference>